<protein>
    <recommendedName>
        <fullName evidence="3">Lipoprotein</fullName>
    </recommendedName>
</protein>
<dbReference type="AlphaFoldDB" id="A0A972FLR4"/>
<evidence type="ECO:0000313" key="2">
    <source>
        <dbReference type="Proteomes" id="UP000712080"/>
    </source>
</evidence>
<keyword evidence="2" id="KW-1185">Reference proteome</keyword>
<organism evidence="1 2">
    <name type="scientific">Flavobacterium silvaticum</name>
    <dbReference type="NCBI Taxonomy" id="1852020"/>
    <lineage>
        <taxon>Bacteria</taxon>
        <taxon>Pseudomonadati</taxon>
        <taxon>Bacteroidota</taxon>
        <taxon>Flavobacteriia</taxon>
        <taxon>Flavobacteriales</taxon>
        <taxon>Flavobacteriaceae</taxon>
        <taxon>Flavobacterium</taxon>
    </lineage>
</organism>
<evidence type="ECO:0008006" key="3">
    <source>
        <dbReference type="Google" id="ProtNLM"/>
    </source>
</evidence>
<dbReference type="EMBL" id="JAAMPU010000105">
    <property type="protein sequence ID" value="NMH28389.1"/>
    <property type="molecule type" value="Genomic_DNA"/>
</dbReference>
<comment type="caution">
    <text evidence="1">The sequence shown here is derived from an EMBL/GenBank/DDBJ whole genome shotgun (WGS) entry which is preliminary data.</text>
</comment>
<gene>
    <name evidence="1" type="ORF">G6047_10125</name>
</gene>
<evidence type="ECO:0000313" key="1">
    <source>
        <dbReference type="EMBL" id="NMH28389.1"/>
    </source>
</evidence>
<sequence length="175" mass="19870">MKSKILLFVLLSLSVISCKNKEEQQEPKQEENNAFTITVDMIVKKDDSFQIYYMEDVNAPVDPKNYVDVAVKGSDASQAVVFKLPEDVVPANIRFDLGGNENQDPIKINSFKMNYFDKSFEAKNGDIDFFFGYNPQITFDKATATATIKKLPNEPYDPIFIAKTSLQDELKKMAM</sequence>
<reference evidence="1" key="1">
    <citation type="submission" date="2020-02" db="EMBL/GenBank/DDBJ databases">
        <title>Flavobacterium sp. genome.</title>
        <authorList>
            <person name="Jung H.S."/>
            <person name="Baek J.H."/>
            <person name="Jeon C.O."/>
        </authorList>
    </citation>
    <scope>NUCLEOTIDE SEQUENCE</scope>
    <source>
        <strain evidence="1">SE-s28</strain>
    </source>
</reference>
<name>A0A972FLR4_9FLAO</name>
<proteinExistence type="predicted"/>
<accession>A0A972FLR4</accession>
<dbReference type="Proteomes" id="UP000712080">
    <property type="component" value="Unassembled WGS sequence"/>
</dbReference>
<dbReference type="PROSITE" id="PS51257">
    <property type="entry name" value="PROKAR_LIPOPROTEIN"/>
    <property type="match status" value="1"/>
</dbReference>
<dbReference type="RefSeq" id="WP_169527489.1">
    <property type="nucleotide sequence ID" value="NZ_JAAMPU010000105.1"/>
</dbReference>